<evidence type="ECO:0000256" key="2">
    <source>
        <dbReference type="SAM" id="Phobius"/>
    </source>
</evidence>
<accession>A0ABQ0B2H4</accession>
<organism evidence="4 5">
    <name type="scientific">Enterocloster alcoholdehydrogenati</name>
    <dbReference type="NCBI Taxonomy" id="2547410"/>
    <lineage>
        <taxon>Bacteria</taxon>
        <taxon>Bacillati</taxon>
        <taxon>Bacillota</taxon>
        <taxon>Clostridia</taxon>
        <taxon>Lachnospirales</taxon>
        <taxon>Lachnospiraceae</taxon>
        <taxon>Enterocloster</taxon>
    </lineage>
</organism>
<keyword evidence="2" id="KW-1133">Transmembrane helix</keyword>
<keyword evidence="5" id="KW-1185">Reference proteome</keyword>
<feature type="signal peptide" evidence="3">
    <location>
        <begin position="1"/>
        <end position="27"/>
    </location>
</feature>
<keyword evidence="3" id="KW-0732">Signal</keyword>
<evidence type="ECO:0000256" key="3">
    <source>
        <dbReference type="SAM" id="SignalP"/>
    </source>
</evidence>
<comment type="caution">
    <text evidence="4">The sequence shown here is derived from an EMBL/GenBank/DDBJ whole genome shotgun (WGS) entry which is preliminary data.</text>
</comment>
<evidence type="ECO:0008006" key="6">
    <source>
        <dbReference type="Google" id="ProtNLM"/>
    </source>
</evidence>
<feature type="compositionally biased region" description="Acidic residues" evidence="1">
    <location>
        <begin position="274"/>
        <end position="283"/>
    </location>
</feature>
<feature type="transmembrane region" description="Helical" evidence="2">
    <location>
        <begin position="298"/>
        <end position="322"/>
    </location>
</feature>
<dbReference type="RefSeq" id="WP_176254807.1">
    <property type="nucleotide sequence ID" value="NZ_BAABXL010000001.1"/>
</dbReference>
<evidence type="ECO:0000313" key="4">
    <source>
        <dbReference type="EMBL" id="GAA6270478.1"/>
    </source>
</evidence>
<evidence type="ECO:0000313" key="5">
    <source>
        <dbReference type="Proteomes" id="UP001600894"/>
    </source>
</evidence>
<evidence type="ECO:0000256" key="1">
    <source>
        <dbReference type="SAM" id="MobiDB-lite"/>
    </source>
</evidence>
<feature type="chain" id="PRO_5046105262" description="MucBP domain-containing protein" evidence="3">
    <location>
        <begin position="28"/>
        <end position="339"/>
    </location>
</feature>
<proteinExistence type="predicted"/>
<dbReference type="InterPro" id="IPR006311">
    <property type="entry name" value="TAT_signal"/>
</dbReference>
<gene>
    <name evidence="4" type="ORF">F130042H8_35380</name>
</gene>
<keyword evidence="2" id="KW-0812">Transmembrane</keyword>
<dbReference type="Proteomes" id="UP001600894">
    <property type="component" value="Unassembled WGS sequence"/>
</dbReference>
<protein>
    <recommendedName>
        <fullName evidence="6">MucBP domain-containing protein</fullName>
    </recommendedName>
</protein>
<sequence length="339" mass="37979">MKEKRGIRRFLRLAGMAAVLTAGMAGAKPDKVQAEQMVPEMSVLSAEGNGLDSNTGAAGKVILKQSLKEEELAALKQPELSYTDENGTEYRLADWEVREVPGLTKSCTLEKTALYQAVEGAETLPPYIDSRENEDGTQLSGRLYMKESRILKEEWRDDFRVPVTFYSYGADAYELGEITVSGENALASVLEEQERLLGEMGLSPEDYRITSIDWDGESFMDEEGQVCRLALAGGERRLRDYEAVYSGQVQAEEPVSYEVSAIYETARESAGEDTVPDIQEETGENERPSPLPDRYSRWVQTGVVITIAAGFFGLILGIFLLAMSRRRRRKEREEEFEYS</sequence>
<dbReference type="PROSITE" id="PS51318">
    <property type="entry name" value="TAT"/>
    <property type="match status" value="1"/>
</dbReference>
<feature type="region of interest" description="Disordered" evidence="1">
    <location>
        <begin position="267"/>
        <end position="293"/>
    </location>
</feature>
<dbReference type="EMBL" id="BAABXL010000001">
    <property type="protein sequence ID" value="GAA6270478.1"/>
    <property type="molecule type" value="Genomic_DNA"/>
</dbReference>
<name>A0ABQ0B2H4_9FIRM</name>
<reference evidence="4 5" key="1">
    <citation type="submission" date="2024-04" db="EMBL/GenBank/DDBJ databases">
        <title>Defined microbial consortia suppress multidrug-resistant proinflammatory Enterobacteriaceae via ecological control.</title>
        <authorList>
            <person name="Furuichi M."/>
            <person name="Kawaguchi T."/>
            <person name="Pust M."/>
            <person name="Yasuma K."/>
            <person name="Plichta D."/>
            <person name="Hasegawa N."/>
            <person name="Ohya T."/>
            <person name="Bhattarai S."/>
            <person name="Sasajima S."/>
            <person name="Aoto Y."/>
            <person name="Tuganbaev T."/>
            <person name="Yaginuma M."/>
            <person name="Ueda M."/>
            <person name="Okahashi N."/>
            <person name="Amafuji K."/>
            <person name="Kiridooshi Y."/>
            <person name="Sugita K."/>
            <person name="Strazar M."/>
            <person name="Skelly A."/>
            <person name="Suda W."/>
            <person name="Hattori M."/>
            <person name="Nakamoto N."/>
            <person name="Caballero S."/>
            <person name="Norman J."/>
            <person name="Olle B."/>
            <person name="Tanoue T."/>
            <person name="Arita M."/>
            <person name="Bucci V."/>
            <person name="Atarashi K."/>
            <person name="Xavier R."/>
            <person name="Honda K."/>
        </authorList>
    </citation>
    <scope>NUCLEOTIDE SEQUENCE [LARGE SCALE GENOMIC DNA]</scope>
    <source>
        <strain evidence="5">f13</strain>
    </source>
</reference>
<keyword evidence="2" id="KW-0472">Membrane</keyword>